<evidence type="ECO:0000256" key="1">
    <source>
        <dbReference type="SAM" id="MobiDB-lite"/>
    </source>
</evidence>
<dbReference type="EnsemblMetazoa" id="PPAI006186-RA">
    <property type="protein sequence ID" value="PPAI006186-PA"/>
    <property type="gene ID" value="PPAI006186"/>
</dbReference>
<feature type="compositionally biased region" description="Basic residues" evidence="1">
    <location>
        <begin position="276"/>
        <end position="286"/>
    </location>
</feature>
<keyword evidence="3" id="KW-1185">Reference proteome</keyword>
<proteinExistence type="predicted"/>
<evidence type="ECO:0000313" key="3">
    <source>
        <dbReference type="Proteomes" id="UP000092462"/>
    </source>
</evidence>
<feature type="compositionally biased region" description="Low complexity" evidence="1">
    <location>
        <begin position="236"/>
        <end position="249"/>
    </location>
</feature>
<evidence type="ECO:0000313" key="2">
    <source>
        <dbReference type="EnsemblMetazoa" id="PPAI006186-PA"/>
    </source>
</evidence>
<dbReference type="VEuPathDB" id="VectorBase:PPAPM1_000042"/>
<feature type="compositionally biased region" description="Polar residues" evidence="1">
    <location>
        <begin position="203"/>
        <end position="235"/>
    </location>
</feature>
<dbReference type="EMBL" id="AJVK01032576">
    <property type="status" value="NOT_ANNOTATED_CDS"/>
    <property type="molecule type" value="Genomic_DNA"/>
</dbReference>
<feature type="compositionally biased region" description="Polar residues" evidence="1">
    <location>
        <begin position="250"/>
        <end position="261"/>
    </location>
</feature>
<feature type="region of interest" description="Disordered" evidence="1">
    <location>
        <begin position="1"/>
        <end position="110"/>
    </location>
</feature>
<organism evidence="2 3">
    <name type="scientific">Phlebotomus papatasi</name>
    <name type="common">Sandfly</name>
    <dbReference type="NCBI Taxonomy" id="29031"/>
    <lineage>
        <taxon>Eukaryota</taxon>
        <taxon>Metazoa</taxon>
        <taxon>Ecdysozoa</taxon>
        <taxon>Arthropoda</taxon>
        <taxon>Hexapoda</taxon>
        <taxon>Insecta</taxon>
        <taxon>Pterygota</taxon>
        <taxon>Neoptera</taxon>
        <taxon>Endopterygota</taxon>
        <taxon>Diptera</taxon>
        <taxon>Nematocera</taxon>
        <taxon>Psychodoidea</taxon>
        <taxon>Psychodidae</taxon>
        <taxon>Phlebotomus</taxon>
        <taxon>Phlebotomus</taxon>
    </lineage>
</organism>
<dbReference type="Proteomes" id="UP000092462">
    <property type="component" value="Unassembled WGS sequence"/>
</dbReference>
<feature type="compositionally biased region" description="Polar residues" evidence="1">
    <location>
        <begin position="35"/>
        <end position="45"/>
    </location>
</feature>
<sequence>MTSQRTPPHSPKAPKIQQQSWDDCNTPPIDIFDPNHSSSPQSPSITFEPPPKSPKSPRKLPTSPGIGCKFDYPDTKSPTGNVHRSVYNSPHCSSYNYDVPPSPRGPSKSRKFIYDAISPKYDCTSRKFDFSAGPMSLEETNMNCFDGSSTSSGGGPQPPSPSGHYRRYNGTRSKNYPMRVFDVKGGGENGTNFKYDVKRHSVVTESTLSGESEISTATTAFCSSSDRGRGSSITKSESSALTDDTSATSKMGTSEATASRHNSTEDKQQAQPETHHPRRSTSKRRYAINITPNPGYQ</sequence>
<dbReference type="AlphaFoldDB" id="A0A1B0DE63"/>
<dbReference type="EMBL" id="AJVK01032578">
    <property type="status" value="NOT_ANNOTATED_CDS"/>
    <property type="molecule type" value="Genomic_DNA"/>
</dbReference>
<feature type="compositionally biased region" description="Polar residues" evidence="1">
    <location>
        <begin position="76"/>
        <end position="96"/>
    </location>
</feature>
<dbReference type="EMBL" id="AJVK01032577">
    <property type="status" value="NOT_ANNOTATED_CDS"/>
    <property type="molecule type" value="Genomic_DNA"/>
</dbReference>
<dbReference type="VEuPathDB" id="VectorBase:PPAI006186"/>
<reference evidence="2" key="1">
    <citation type="submission" date="2022-08" db="UniProtKB">
        <authorList>
            <consortium name="EnsemblMetazoa"/>
        </authorList>
    </citation>
    <scope>IDENTIFICATION</scope>
    <source>
        <strain evidence="2">Israel</strain>
    </source>
</reference>
<feature type="region of interest" description="Disordered" evidence="1">
    <location>
        <begin position="141"/>
        <end position="297"/>
    </location>
</feature>
<name>A0A1B0DE63_PHLPP</name>
<protein>
    <submittedName>
        <fullName evidence="2">Uncharacterized protein</fullName>
    </submittedName>
</protein>
<accession>A0A1B0DE63</accession>